<reference evidence="2 3" key="2">
    <citation type="journal article" date="2013" name="Plant Cell Physiol.">
        <title>Rice Annotation Project Database (RAP-DB): an integrative and interactive database for rice genomics.</title>
        <authorList>
            <person name="Sakai H."/>
            <person name="Lee S.S."/>
            <person name="Tanaka T."/>
            <person name="Numa H."/>
            <person name="Kim J."/>
            <person name="Kawahara Y."/>
            <person name="Wakimoto H."/>
            <person name="Yang C.C."/>
            <person name="Iwamoto M."/>
            <person name="Abe T."/>
            <person name="Yamada Y."/>
            <person name="Muto A."/>
            <person name="Inokuchi H."/>
            <person name="Ikemura T."/>
            <person name="Matsumoto T."/>
            <person name="Sasaki T."/>
            <person name="Itoh T."/>
        </authorList>
    </citation>
    <scope>NUCLEOTIDE SEQUENCE [LARGE SCALE GENOMIC DNA]</scope>
    <source>
        <strain evidence="3">cv. Nipponbare</strain>
    </source>
</reference>
<feature type="region of interest" description="Disordered" evidence="1">
    <location>
        <begin position="174"/>
        <end position="292"/>
    </location>
</feature>
<keyword evidence="3" id="KW-1185">Reference proteome</keyword>
<feature type="region of interest" description="Disordered" evidence="1">
    <location>
        <begin position="1"/>
        <end position="59"/>
    </location>
</feature>
<sequence length="376" mass="40897">MAAAQGRPPGVQDGGRHEGRVAVARRGAGDEAVRHRGRQRRPLPPPQRRAAARLLPPERRAPACLRLHAERRPGPVVARPGCAAAGLGAARSRHQRRRRRPALPPQGLGAGGRTPRRQGKQRDNVLLDGEMDARLGDFGLARLYGRAAAHGAVAAGAWRKRGGARAVRLAVAEDGRRAGRRAQAPVDVDEPATARVLHEEEEKEAPAWPPSASSRPPPPPLGCEPPSQPLHAATRLLAGQLASSTPPRQRRSPGEVRPRRRGSEPKDAAGGRPTRPVSGVARPVPPPWQRARAPFRGRPYAHKVFDGLTDLFCSCSSGKRFVHHLVWRGRYSTDLSLTCVFLFVCSMTSNQVFRLAATVRDFTLASLFYPWILYSS</sequence>
<dbReference type="InParanoid" id="A0A0P0VEX1"/>
<dbReference type="Gramene" id="Os02t0150450-00">
    <property type="protein sequence ID" value="Os02t0150450-00"/>
    <property type="gene ID" value="Os02g0150450"/>
</dbReference>
<accession>A0A0P0VEX1</accession>
<dbReference type="PaxDb" id="39947-A0A0P0VEX1"/>
<feature type="compositionally biased region" description="Basic and acidic residues" evidence="1">
    <location>
        <begin position="252"/>
        <end position="269"/>
    </location>
</feature>
<feature type="compositionally biased region" description="Basic residues" evidence="1">
    <location>
        <begin position="91"/>
        <end position="101"/>
    </location>
</feature>
<organism evidence="2 3">
    <name type="scientific">Oryza sativa subsp. japonica</name>
    <name type="common">Rice</name>
    <dbReference type="NCBI Taxonomy" id="39947"/>
    <lineage>
        <taxon>Eukaryota</taxon>
        <taxon>Viridiplantae</taxon>
        <taxon>Streptophyta</taxon>
        <taxon>Embryophyta</taxon>
        <taxon>Tracheophyta</taxon>
        <taxon>Spermatophyta</taxon>
        <taxon>Magnoliopsida</taxon>
        <taxon>Liliopsida</taxon>
        <taxon>Poales</taxon>
        <taxon>Poaceae</taxon>
        <taxon>BOP clade</taxon>
        <taxon>Oryzoideae</taxon>
        <taxon>Oryzeae</taxon>
        <taxon>Oryzinae</taxon>
        <taxon>Oryza</taxon>
        <taxon>Oryza sativa</taxon>
    </lineage>
</organism>
<proteinExistence type="predicted"/>
<evidence type="ECO:0000256" key="1">
    <source>
        <dbReference type="SAM" id="MobiDB-lite"/>
    </source>
</evidence>
<name>A0A0P0VEX1_ORYSJ</name>
<feature type="region of interest" description="Disordered" evidence="1">
    <location>
        <begin position="87"/>
        <end position="122"/>
    </location>
</feature>
<protein>
    <submittedName>
        <fullName evidence="2">Os02g0150450 protein</fullName>
    </submittedName>
</protein>
<reference evidence="2 3" key="3">
    <citation type="journal article" date="2013" name="Rice">
        <title>Improvement of the Oryza sativa Nipponbare reference genome using next generation sequence and optical map data.</title>
        <authorList>
            <person name="Kawahara Y."/>
            <person name="de la Bastide M."/>
            <person name="Hamilton J.P."/>
            <person name="Kanamori H."/>
            <person name="McCombie W.R."/>
            <person name="Ouyang S."/>
            <person name="Schwartz D.C."/>
            <person name="Tanaka T."/>
            <person name="Wu J."/>
            <person name="Zhou S."/>
            <person name="Childs K.L."/>
            <person name="Davidson R.M."/>
            <person name="Lin H."/>
            <person name="Quesada-Ocampo L."/>
            <person name="Vaillancourt B."/>
            <person name="Sakai H."/>
            <person name="Lee S.S."/>
            <person name="Kim J."/>
            <person name="Numa H."/>
            <person name="Itoh T."/>
            <person name="Buell C.R."/>
            <person name="Matsumoto T."/>
        </authorList>
    </citation>
    <scope>NUCLEOTIDE SEQUENCE [LARGE SCALE GENOMIC DNA]</scope>
    <source>
        <strain evidence="3">cv. Nipponbare</strain>
    </source>
</reference>
<dbReference type="Proteomes" id="UP000059680">
    <property type="component" value="Chromosome 2"/>
</dbReference>
<reference evidence="3" key="1">
    <citation type="journal article" date="2005" name="Nature">
        <title>The map-based sequence of the rice genome.</title>
        <authorList>
            <consortium name="International rice genome sequencing project (IRGSP)"/>
            <person name="Matsumoto T."/>
            <person name="Wu J."/>
            <person name="Kanamori H."/>
            <person name="Katayose Y."/>
            <person name="Fujisawa M."/>
            <person name="Namiki N."/>
            <person name="Mizuno H."/>
            <person name="Yamamoto K."/>
            <person name="Antonio B.A."/>
            <person name="Baba T."/>
            <person name="Sakata K."/>
            <person name="Nagamura Y."/>
            <person name="Aoki H."/>
            <person name="Arikawa K."/>
            <person name="Arita K."/>
            <person name="Bito T."/>
            <person name="Chiden Y."/>
            <person name="Fujitsuka N."/>
            <person name="Fukunaka R."/>
            <person name="Hamada M."/>
            <person name="Harada C."/>
            <person name="Hayashi A."/>
            <person name="Hijishita S."/>
            <person name="Honda M."/>
            <person name="Hosokawa S."/>
            <person name="Ichikawa Y."/>
            <person name="Idonuma A."/>
            <person name="Iijima M."/>
            <person name="Ikeda M."/>
            <person name="Ikeno M."/>
            <person name="Ito K."/>
            <person name="Ito S."/>
            <person name="Ito T."/>
            <person name="Ito Y."/>
            <person name="Ito Y."/>
            <person name="Iwabuchi A."/>
            <person name="Kamiya K."/>
            <person name="Karasawa W."/>
            <person name="Kurita K."/>
            <person name="Katagiri S."/>
            <person name="Kikuta A."/>
            <person name="Kobayashi H."/>
            <person name="Kobayashi N."/>
            <person name="Machita K."/>
            <person name="Maehara T."/>
            <person name="Masukawa M."/>
            <person name="Mizubayashi T."/>
            <person name="Mukai Y."/>
            <person name="Nagasaki H."/>
            <person name="Nagata Y."/>
            <person name="Naito S."/>
            <person name="Nakashima M."/>
            <person name="Nakama Y."/>
            <person name="Nakamichi Y."/>
            <person name="Nakamura M."/>
            <person name="Meguro A."/>
            <person name="Negishi M."/>
            <person name="Ohta I."/>
            <person name="Ohta T."/>
            <person name="Okamoto M."/>
            <person name="Ono N."/>
            <person name="Saji S."/>
            <person name="Sakaguchi M."/>
            <person name="Sakai K."/>
            <person name="Shibata M."/>
            <person name="Shimokawa T."/>
            <person name="Song J."/>
            <person name="Takazaki Y."/>
            <person name="Terasawa K."/>
            <person name="Tsugane M."/>
            <person name="Tsuji K."/>
            <person name="Ueda S."/>
            <person name="Waki K."/>
            <person name="Yamagata H."/>
            <person name="Yamamoto M."/>
            <person name="Yamamoto S."/>
            <person name="Yamane H."/>
            <person name="Yoshiki S."/>
            <person name="Yoshihara R."/>
            <person name="Yukawa K."/>
            <person name="Zhong H."/>
            <person name="Yano M."/>
            <person name="Yuan Q."/>
            <person name="Ouyang S."/>
            <person name="Liu J."/>
            <person name="Jones K.M."/>
            <person name="Gansberger K."/>
            <person name="Moffat K."/>
            <person name="Hill J."/>
            <person name="Bera J."/>
            <person name="Fadrosh D."/>
            <person name="Jin S."/>
            <person name="Johri S."/>
            <person name="Kim M."/>
            <person name="Overton L."/>
            <person name="Reardon M."/>
            <person name="Tsitrin T."/>
            <person name="Vuong H."/>
            <person name="Weaver B."/>
            <person name="Ciecko A."/>
            <person name="Tallon L."/>
            <person name="Jackson J."/>
            <person name="Pai G."/>
            <person name="Aken S.V."/>
            <person name="Utterback T."/>
            <person name="Reidmuller S."/>
            <person name="Feldblyum T."/>
            <person name="Hsiao J."/>
            <person name="Zismann V."/>
            <person name="Iobst S."/>
            <person name="de Vazeille A.R."/>
            <person name="Buell C.R."/>
            <person name="Ying K."/>
            <person name="Li Y."/>
            <person name="Lu T."/>
            <person name="Huang Y."/>
            <person name="Zhao Q."/>
            <person name="Feng Q."/>
            <person name="Zhang L."/>
            <person name="Zhu J."/>
            <person name="Weng Q."/>
            <person name="Mu J."/>
            <person name="Lu Y."/>
            <person name="Fan D."/>
            <person name="Liu Y."/>
            <person name="Guan J."/>
            <person name="Zhang Y."/>
            <person name="Yu S."/>
            <person name="Liu X."/>
            <person name="Zhang Y."/>
            <person name="Hong G."/>
            <person name="Han B."/>
            <person name="Choisne N."/>
            <person name="Demange N."/>
            <person name="Orjeda G."/>
            <person name="Samain S."/>
            <person name="Cattolico L."/>
            <person name="Pelletier E."/>
            <person name="Couloux A."/>
            <person name="Segurens B."/>
            <person name="Wincker P."/>
            <person name="D'Hont A."/>
            <person name="Scarpelli C."/>
            <person name="Weissenbach J."/>
            <person name="Salanoubat M."/>
            <person name="Quetier F."/>
            <person name="Yu Y."/>
            <person name="Kim H.R."/>
            <person name="Rambo T."/>
            <person name="Currie J."/>
            <person name="Collura K."/>
            <person name="Luo M."/>
            <person name="Yang T."/>
            <person name="Ammiraju J.S.S."/>
            <person name="Engler F."/>
            <person name="Soderlund C."/>
            <person name="Wing R.A."/>
            <person name="Palmer L.E."/>
            <person name="de la Bastide M."/>
            <person name="Spiegel L."/>
            <person name="Nascimento L."/>
            <person name="Zutavern T."/>
            <person name="O'Shaughnessy A."/>
            <person name="Dike S."/>
            <person name="Dedhia N."/>
            <person name="Preston R."/>
            <person name="Balija V."/>
            <person name="McCombie W.R."/>
            <person name="Chow T."/>
            <person name="Chen H."/>
            <person name="Chung M."/>
            <person name="Chen C."/>
            <person name="Shaw J."/>
            <person name="Wu H."/>
            <person name="Hsiao K."/>
            <person name="Chao Y."/>
            <person name="Chu M."/>
            <person name="Cheng C."/>
            <person name="Hour A."/>
            <person name="Lee P."/>
            <person name="Lin S."/>
            <person name="Lin Y."/>
            <person name="Liou J."/>
            <person name="Liu S."/>
            <person name="Hsing Y."/>
            <person name="Raghuvanshi S."/>
            <person name="Mohanty A."/>
            <person name="Bharti A.K."/>
            <person name="Gaur A."/>
            <person name="Gupta V."/>
            <person name="Kumar D."/>
            <person name="Ravi V."/>
            <person name="Vij S."/>
            <person name="Kapur A."/>
            <person name="Khurana P."/>
            <person name="Khurana P."/>
            <person name="Khurana J.P."/>
            <person name="Tyagi A.K."/>
            <person name="Gaikwad K."/>
            <person name="Singh A."/>
            <person name="Dalal V."/>
            <person name="Srivastava S."/>
            <person name="Dixit A."/>
            <person name="Pal A.K."/>
            <person name="Ghazi I.A."/>
            <person name="Yadav M."/>
            <person name="Pandit A."/>
            <person name="Bhargava A."/>
            <person name="Sureshbabu K."/>
            <person name="Batra K."/>
            <person name="Sharma T.R."/>
            <person name="Mohapatra T."/>
            <person name="Singh N.K."/>
            <person name="Messing J."/>
            <person name="Nelson A.B."/>
            <person name="Fuks G."/>
            <person name="Kavchok S."/>
            <person name="Keizer G."/>
            <person name="Linton E."/>
            <person name="Llaca V."/>
            <person name="Song R."/>
            <person name="Tanyolac B."/>
            <person name="Young S."/>
            <person name="Ho-Il K."/>
            <person name="Hahn J.H."/>
            <person name="Sangsakoo G."/>
            <person name="Vanavichit A."/>
            <person name="de Mattos Luiz.A.T."/>
            <person name="Zimmer P.D."/>
            <person name="Malone G."/>
            <person name="Dellagostin O."/>
            <person name="de Oliveira A.C."/>
            <person name="Bevan M."/>
            <person name="Bancroft I."/>
            <person name="Minx P."/>
            <person name="Cordum H."/>
            <person name="Wilson R."/>
            <person name="Cheng Z."/>
            <person name="Jin W."/>
            <person name="Jiang J."/>
            <person name="Leong S.A."/>
            <person name="Iwama H."/>
            <person name="Gojobori T."/>
            <person name="Itoh T."/>
            <person name="Niimura Y."/>
            <person name="Fujii Y."/>
            <person name="Habara T."/>
            <person name="Sakai H."/>
            <person name="Sato Y."/>
            <person name="Wilson G."/>
            <person name="Kumar K."/>
            <person name="McCouch S."/>
            <person name="Juretic N."/>
            <person name="Hoen D."/>
            <person name="Wright S."/>
            <person name="Bruskiewich R."/>
            <person name="Bureau T."/>
            <person name="Miyao A."/>
            <person name="Hirochika H."/>
            <person name="Nishikawa T."/>
            <person name="Kadowaki K."/>
            <person name="Sugiura M."/>
            <person name="Burr B."/>
            <person name="Sasaki T."/>
        </authorList>
    </citation>
    <scope>NUCLEOTIDE SEQUENCE [LARGE SCALE GENOMIC DNA]</scope>
    <source>
        <strain evidence="3">cv. Nipponbare</strain>
    </source>
</reference>
<dbReference type="AlphaFoldDB" id="A0A0P0VEX1"/>
<feature type="compositionally biased region" description="Pro residues" evidence="1">
    <location>
        <begin position="215"/>
        <end position="228"/>
    </location>
</feature>
<gene>
    <name evidence="2" type="ordered locus">Os02g0150450</name>
    <name evidence="2" type="ORF">OSNPB_020150450</name>
</gene>
<evidence type="ECO:0000313" key="2">
    <source>
        <dbReference type="EMBL" id="BAS77003.1"/>
    </source>
</evidence>
<evidence type="ECO:0000313" key="3">
    <source>
        <dbReference type="Proteomes" id="UP000059680"/>
    </source>
</evidence>
<dbReference type="EMBL" id="AP014958">
    <property type="protein sequence ID" value="BAS77003.1"/>
    <property type="molecule type" value="Genomic_DNA"/>
</dbReference>